<dbReference type="SUPFAM" id="SSF55136">
    <property type="entry name" value="Probable bacterial effector-binding domain"/>
    <property type="match status" value="1"/>
</dbReference>
<organism evidence="3 4">
    <name type="scientific">Erpetoichthys calabaricus</name>
    <name type="common">Rope fish</name>
    <name type="synonym">Calamoichthys calabaricus</name>
    <dbReference type="NCBI Taxonomy" id="27687"/>
    <lineage>
        <taxon>Eukaryota</taxon>
        <taxon>Metazoa</taxon>
        <taxon>Chordata</taxon>
        <taxon>Craniata</taxon>
        <taxon>Vertebrata</taxon>
        <taxon>Euteleostomi</taxon>
        <taxon>Actinopterygii</taxon>
        <taxon>Polypteriformes</taxon>
        <taxon>Polypteridae</taxon>
        <taxon>Erpetoichthys</taxon>
    </lineage>
</organism>
<evidence type="ECO:0000256" key="1">
    <source>
        <dbReference type="SAM" id="MobiDB-lite"/>
    </source>
</evidence>
<dbReference type="GO" id="GO:0005634">
    <property type="term" value="C:nucleus"/>
    <property type="evidence" value="ECO:0007669"/>
    <property type="project" value="TreeGrafter"/>
</dbReference>
<dbReference type="InterPro" id="IPR011256">
    <property type="entry name" value="Reg_factor_effector_dom_sf"/>
</dbReference>
<dbReference type="GO" id="GO:0000421">
    <property type="term" value="C:autophagosome membrane"/>
    <property type="evidence" value="ECO:0007669"/>
    <property type="project" value="TreeGrafter"/>
</dbReference>
<feature type="chain" id="PRO_5034515628" evidence="2">
    <location>
        <begin position="24"/>
        <end position="321"/>
    </location>
</feature>
<dbReference type="GO" id="GO:0106300">
    <property type="term" value="P:protein-DNA covalent cross-linking repair"/>
    <property type="evidence" value="ECO:0007669"/>
    <property type="project" value="TreeGrafter"/>
</dbReference>
<reference evidence="3" key="3">
    <citation type="submission" date="2025-09" db="UniProtKB">
        <authorList>
            <consortium name="Ensembl"/>
        </authorList>
    </citation>
    <scope>IDENTIFICATION</scope>
</reference>
<name>A0A8C4T0I9_ERPCA</name>
<reference evidence="3" key="1">
    <citation type="submission" date="2021-06" db="EMBL/GenBank/DDBJ databases">
        <authorList>
            <consortium name="Wellcome Sanger Institute Data Sharing"/>
        </authorList>
    </citation>
    <scope>NUCLEOTIDE SEQUENCE [LARGE SCALE GENOMIC DNA]</scope>
</reference>
<dbReference type="PANTHER" id="PTHR15949:SF3">
    <property type="entry name" value="TESTIS-EXPRESSED PROTEIN 264"/>
    <property type="match status" value="1"/>
</dbReference>
<evidence type="ECO:0000313" key="3">
    <source>
        <dbReference type="Ensembl" id="ENSECRP00000024493.1"/>
    </source>
</evidence>
<dbReference type="AlphaFoldDB" id="A0A8C4T0I9"/>
<feature type="compositionally biased region" description="Polar residues" evidence="1">
    <location>
        <begin position="239"/>
        <end position="249"/>
    </location>
</feature>
<dbReference type="Ensembl" id="ENSECRT00000025028.1">
    <property type="protein sequence ID" value="ENSECRP00000024493.1"/>
    <property type="gene ID" value="ENSECRG00000016593.1"/>
</dbReference>
<evidence type="ECO:0000313" key="4">
    <source>
        <dbReference type="Proteomes" id="UP000694620"/>
    </source>
</evidence>
<feature type="signal peptide" evidence="2">
    <location>
        <begin position="1"/>
        <end position="23"/>
    </location>
</feature>
<feature type="compositionally biased region" description="Basic and acidic residues" evidence="1">
    <location>
        <begin position="289"/>
        <end position="313"/>
    </location>
</feature>
<sequence>MSDLLLLALISLLLATLLASVLGLAVYSGLGAEVAIRTGSPPVKSITVAYKFRRGPYKECGALFTESCSIGPRLRSIGVFYDDPKQVPAEKCRYIVGSILSEGEETPSDELVRLYEKFGFKMFSFPEVTHVVMTAFPFRTFLSLYLAIRRVYPALEGYIKERKLCAHPFLEIYHGELIYYVCPLARQDDFYVPEVREAEKQLKDIVDDDRRTDITGADSASDTSSFDRDAASDSRGSSLATSVASSMTPLVSYREQEDGDNFSDKSDKGSNDSAASGSSFEELDLEGVDDGKDVVPSDRELVKHKDGLLELKESSAATGEE</sequence>
<evidence type="ECO:0000256" key="2">
    <source>
        <dbReference type="SAM" id="SignalP"/>
    </source>
</evidence>
<protein>
    <submittedName>
        <fullName evidence="3">Testis expressed 264, ER-phagy receptor a</fullName>
    </submittedName>
</protein>
<gene>
    <name evidence="3" type="primary">TEX264</name>
    <name evidence="3" type="synonym">LOC114669049</name>
</gene>
<feature type="compositionally biased region" description="Low complexity" evidence="1">
    <location>
        <begin position="214"/>
        <end position="224"/>
    </location>
</feature>
<dbReference type="Gene3D" id="3.20.80.10">
    <property type="entry name" value="Regulatory factor, effector binding domain"/>
    <property type="match status" value="1"/>
</dbReference>
<dbReference type="Proteomes" id="UP000694620">
    <property type="component" value="Chromosome 18"/>
</dbReference>
<dbReference type="GO" id="GO:0005789">
    <property type="term" value="C:endoplasmic reticulum membrane"/>
    <property type="evidence" value="ECO:0007669"/>
    <property type="project" value="TreeGrafter"/>
</dbReference>
<keyword evidence="2" id="KW-0732">Signal</keyword>
<dbReference type="PANTHER" id="PTHR15949">
    <property type="entry name" value="TESTIS-EXPRESSED PROTEIN 264"/>
    <property type="match status" value="1"/>
</dbReference>
<feature type="region of interest" description="Disordered" evidence="1">
    <location>
        <begin position="213"/>
        <end position="321"/>
    </location>
</feature>
<dbReference type="GO" id="GO:0061709">
    <property type="term" value="P:reticulophagy"/>
    <property type="evidence" value="ECO:0007669"/>
    <property type="project" value="TreeGrafter"/>
</dbReference>
<dbReference type="GO" id="GO:0005657">
    <property type="term" value="C:replication fork"/>
    <property type="evidence" value="ECO:0007669"/>
    <property type="project" value="TreeGrafter"/>
</dbReference>
<dbReference type="GeneTree" id="ENSGT00390000016901"/>
<reference evidence="3" key="2">
    <citation type="submission" date="2025-08" db="UniProtKB">
        <authorList>
            <consortium name="Ensembl"/>
        </authorList>
    </citation>
    <scope>IDENTIFICATION</scope>
</reference>
<keyword evidence="4" id="KW-1185">Reference proteome</keyword>
<proteinExistence type="predicted"/>
<accession>A0A8C4T0I9</accession>